<comment type="similarity">
    <text evidence="1">Belongs to the SIP oxidoreductase family.</text>
</comment>
<name>A0A239PYV5_9RHOB</name>
<organism evidence="3 4">
    <name type="scientific">Paracoccus seriniphilus</name>
    <dbReference type="NCBI Taxonomy" id="184748"/>
    <lineage>
        <taxon>Bacteria</taxon>
        <taxon>Pseudomonadati</taxon>
        <taxon>Pseudomonadota</taxon>
        <taxon>Alphaproteobacteria</taxon>
        <taxon>Rhodobacterales</taxon>
        <taxon>Paracoccaceae</taxon>
        <taxon>Paracoccus</taxon>
    </lineage>
</organism>
<keyword evidence="4" id="KW-1185">Reference proteome</keyword>
<sequence length="323" mass="34975">MSHLRSYRSIGIISRPAGAAVAALKARAAAWDIPLVETPEQLSMTVSGCELRLTPLPDSVTVDLTAPERRLIGNLRDSATELFAEIGLDISWDHVDTGELAPGLSLMQVERVSALGPNFLRVRLAGADAARFADGGLHFRLLLPPAGRAAVWPRVTASGRVGWPDGEDRLHKPVYTVSALGEGWLDFDIFRHDGSPTCDWALADPVGQTIAIMGPGGGSCPDADRIWLFGDETALPAIRRILSRSHRQVSAAISCAPEDLGPLRNDPRLCRTDDLVDQLVATQFDADDFIWFAANAEQAGKARQHLLQAGQSKRNFLVAAYWS</sequence>
<evidence type="ECO:0000313" key="4">
    <source>
        <dbReference type="Proteomes" id="UP000198307"/>
    </source>
</evidence>
<evidence type="ECO:0000313" key="3">
    <source>
        <dbReference type="EMBL" id="SNT75268.1"/>
    </source>
</evidence>
<evidence type="ECO:0000256" key="1">
    <source>
        <dbReference type="ARBA" id="ARBA00035644"/>
    </source>
</evidence>
<accession>A0A239PYV5</accession>
<proteinExistence type="inferred from homology"/>
<dbReference type="InterPro" id="IPR017927">
    <property type="entry name" value="FAD-bd_FR_type"/>
</dbReference>
<dbReference type="Pfam" id="PF04954">
    <property type="entry name" value="SIP"/>
    <property type="match status" value="1"/>
</dbReference>
<dbReference type="EMBL" id="FZQB01000010">
    <property type="protein sequence ID" value="SNT75268.1"/>
    <property type="molecule type" value="Genomic_DNA"/>
</dbReference>
<dbReference type="CDD" id="cd06193">
    <property type="entry name" value="siderophore_interacting"/>
    <property type="match status" value="1"/>
</dbReference>
<evidence type="ECO:0000259" key="2">
    <source>
        <dbReference type="PROSITE" id="PS51384"/>
    </source>
</evidence>
<gene>
    <name evidence="3" type="ORF">SAMN05444959_11075</name>
</gene>
<dbReference type="Gene3D" id="2.40.30.10">
    <property type="entry name" value="Translation factors"/>
    <property type="match status" value="1"/>
</dbReference>
<dbReference type="PANTHER" id="PTHR30157:SF0">
    <property type="entry name" value="NADPH-DEPENDENT FERRIC-CHELATE REDUCTASE"/>
    <property type="match status" value="1"/>
</dbReference>
<dbReference type="InterPro" id="IPR039261">
    <property type="entry name" value="FNR_nucleotide-bd"/>
</dbReference>
<dbReference type="InterPro" id="IPR013113">
    <property type="entry name" value="SIP_FAD-bd"/>
</dbReference>
<dbReference type="Gene3D" id="3.40.50.80">
    <property type="entry name" value="Nucleotide-binding domain of ferredoxin-NADP reductase (FNR) module"/>
    <property type="match status" value="1"/>
</dbReference>
<dbReference type="GO" id="GO:0016491">
    <property type="term" value="F:oxidoreductase activity"/>
    <property type="evidence" value="ECO:0007669"/>
    <property type="project" value="InterPro"/>
</dbReference>
<dbReference type="RefSeq" id="WP_089344971.1">
    <property type="nucleotide sequence ID" value="NZ_CP067129.1"/>
</dbReference>
<dbReference type="Pfam" id="PF08021">
    <property type="entry name" value="FAD_binding_9"/>
    <property type="match status" value="1"/>
</dbReference>
<protein>
    <submittedName>
        <fullName evidence="3">NADPH-dependent ferric siderophore reductase, contains FAD-binding and SIP domains</fullName>
    </submittedName>
</protein>
<dbReference type="InterPro" id="IPR039374">
    <property type="entry name" value="SIP_fam"/>
</dbReference>
<dbReference type="OrthoDB" id="9814826at2"/>
<dbReference type="Proteomes" id="UP000198307">
    <property type="component" value="Unassembled WGS sequence"/>
</dbReference>
<feature type="domain" description="FAD-binding FR-type" evidence="2">
    <location>
        <begin position="102"/>
        <end position="222"/>
    </location>
</feature>
<dbReference type="PROSITE" id="PS51384">
    <property type="entry name" value="FAD_FR"/>
    <property type="match status" value="1"/>
</dbReference>
<reference evidence="3 4" key="1">
    <citation type="submission" date="2017-07" db="EMBL/GenBank/DDBJ databases">
        <authorList>
            <person name="Sun Z.S."/>
            <person name="Albrecht U."/>
            <person name="Echele G."/>
            <person name="Lee C.C."/>
        </authorList>
    </citation>
    <scope>NUCLEOTIDE SEQUENCE [LARGE SCALE GENOMIC DNA]</scope>
    <source>
        <strain evidence="3 4">DSM 14827</strain>
    </source>
</reference>
<dbReference type="InterPro" id="IPR007037">
    <property type="entry name" value="SIP_rossman_dom"/>
</dbReference>
<dbReference type="PANTHER" id="PTHR30157">
    <property type="entry name" value="FERRIC REDUCTASE, NADPH-DEPENDENT"/>
    <property type="match status" value="1"/>
</dbReference>
<dbReference type="AlphaFoldDB" id="A0A239PYV5"/>